<dbReference type="InterPro" id="IPR027417">
    <property type="entry name" value="P-loop_NTPase"/>
</dbReference>
<dbReference type="GO" id="GO:0006298">
    <property type="term" value="P:mismatch repair"/>
    <property type="evidence" value="ECO:0007669"/>
    <property type="project" value="InterPro"/>
</dbReference>
<dbReference type="PANTHER" id="PTHR11361:SF99">
    <property type="entry name" value="DNA MISMATCH REPAIR PROTEIN"/>
    <property type="match status" value="1"/>
</dbReference>
<dbReference type="SUPFAM" id="SSF48334">
    <property type="entry name" value="DNA repair protein MutS, domain III"/>
    <property type="match status" value="1"/>
</dbReference>
<dbReference type="Gene3D" id="1.10.1420.10">
    <property type="match status" value="1"/>
</dbReference>
<proteinExistence type="predicted"/>
<evidence type="ECO:0000256" key="2">
    <source>
        <dbReference type="ARBA" id="ARBA00022840"/>
    </source>
</evidence>
<dbReference type="InterPro" id="IPR045076">
    <property type="entry name" value="MutS"/>
</dbReference>
<organism evidence="5 6">
    <name type="scientific">Pedobacter roseus</name>
    <dbReference type="NCBI Taxonomy" id="336820"/>
    <lineage>
        <taxon>Bacteria</taxon>
        <taxon>Pseudomonadati</taxon>
        <taxon>Bacteroidota</taxon>
        <taxon>Sphingobacteriia</taxon>
        <taxon>Sphingobacteriales</taxon>
        <taxon>Sphingobacteriaceae</taxon>
        <taxon>Pedobacter</taxon>
    </lineage>
</organism>
<evidence type="ECO:0000256" key="1">
    <source>
        <dbReference type="ARBA" id="ARBA00022741"/>
    </source>
</evidence>
<protein>
    <recommendedName>
        <fullName evidence="4">DNA mismatch repair proteins mutS family domain-containing protein</fullName>
    </recommendedName>
</protein>
<dbReference type="Gene3D" id="3.40.50.300">
    <property type="entry name" value="P-loop containing nucleotide triphosphate hydrolases"/>
    <property type="match status" value="1"/>
</dbReference>
<dbReference type="KEGG" id="proe:H9L23_06085"/>
<gene>
    <name evidence="5" type="ORF">H9L23_06085</name>
</gene>
<name>A0A7G9QJY5_9SPHI</name>
<dbReference type="GO" id="GO:0005524">
    <property type="term" value="F:ATP binding"/>
    <property type="evidence" value="ECO:0007669"/>
    <property type="project" value="UniProtKB-KW"/>
</dbReference>
<dbReference type="InterPro" id="IPR036187">
    <property type="entry name" value="DNA_mismatch_repair_MutS_sf"/>
</dbReference>
<dbReference type="SUPFAM" id="SSF52540">
    <property type="entry name" value="P-loop containing nucleoside triphosphate hydrolases"/>
    <property type="match status" value="1"/>
</dbReference>
<dbReference type="GO" id="GO:0005829">
    <property type="term" value="C:cytosol"/>
    <property type="evidence" value="ECO:0007669"/>
    <property type="project" value="TreeGrafter"/>
</dbReference>
<dbReference type="GO" id="GO:0030983">
    <property type="term" value="F:mismatched DNA binding"/>
    <property type="evidence" value="ECO:0007669"/>
    <property type="project" value="InterPro"/>
</dbReference>
<feature type="domain" description="DNA mismatch repair proteins mutS family" evidence="4">
    <location>
        <begin position="257"/>
        <end position="438"/>
    </location>
</feature>
<dbReference type="RefSeq" id="WP_187594126.1">
    <property type="nucleotide sequence ID" value="NZ_CP060723.1"/>
</dbReference>
<dbReference type="Proteomes" id="UP000515806">
    <property type="component" value="Chromosome"/>
</dbReference>
<evidence type="ECO:0000256" key="3">
    <source>
        <dbReference type="ARBA" id="ARBA00023125"/>
    </source>
</evidence>
<evidence type="ECO:0000313" key="5">
    <source>
        <dbReference type="EMBL" id="QNN43660.1"/>
    </source>
</evidence>
<sequence>MSKFDIDKQTLSDLNIFEAYGLNKSVFSLFNFTSTIKGNDKLNDIFRTPSTAIQIINERQHLIKYLSAYSGDLSLDSINIDFVESYLMQYSKIKFYSRISALTKAVNYFFYPNQAYYLKEKGIKEIFFLLKKLGEVFAELNDKSKPVLINEFDEVLLTLFKHPLIKRIVQREEKKISLFELEELDFIFRKKELKTVKKFLDLIYQIDAYFSILLAARKFNLILPNVNVKERHLRIDGVFHPFLSNPVGNNIEFETGKNVCFLTGSNMAGKSTFLKSVGISIYLAHLGLPVPAKYMEIGIWQGLISTINLPDNLNQGYSHFYNEVLRVKHVAEKIKVSKNIFVIFDELFRGTNVKDAFDGSLSVIKSFSKIEDCCFMISTHIIEVAEILKDNKNVVFKYLFTKMEGNKPTFTYHLMDGITDERIGMWIIENEKIDEILSSRDLK</sequence>
<dbReference type="AlphaFoldDB" id="A0A7G9QJY5"/>
<evidence type="ECO:0000313" key="6">
    <source>
        <dbReference type="Proteomes" id="UP000515806"/>
    </source>
</evidence>
<dbReference type="PANTHER" id="PTHR11361">
    <property type="entry name" value="DNA MISMATCH REPAIR PROTEIN MUTS FAMILY MEMBER"/>
    <property type="match status" value="1"/>
</dbReference>
<dbReference type="EMBL" id="CP060723">
    <property type="protein sequence ID" value="QNN43660.1"/>
    <property type="molecule type" value="Genomic_DNA"/>
</dbReference>
<keyword evidence="3" id="KW-0238">DNA-binding</keyword>
<dbReference type="SMART" id="SM00534">
    <property type="entry name" value="MUTSac"/>
    <property type="match status" value="1"/>
</dbReference>
<keyword evidence="6" id="KW-1185">Reference proteome</keyword>
<dbReference type="Pfam" id="PF00488">
    <property type="entry name" value="MutS_V"/>
    <property type="match status" value="1"/>
</dbReference>
<keyword evidence="1" id="KW-0547">Nucleotide-binding</keyword>
<keyword evidence="2" id="KW-0067">ATP-binding</keyword>
<dbReference type="GO" id="GO:0140664">
    <property type="term" value="F:ATP-dependent DNA damage sensor activity"/>
    <property type="evidence" value="ECO:0007669"/>
    <property type="project" value="InterPro"/>
</dbReference>
<reference evidence="5 6" key="1">
    <citation type="submission" date="2020-08" db="EMBL/GenBank/DDBJ databases">
        <title>Genome sequence of Pedobacter roseus KACC 11594T.</title>
        <authorList>
            <person name="Hyun D.-W."/>
            <person name="Bae J.-W."/>
        </authorList>
    </citation>
    <scope>NUCLEOTIDE SEQUENCE [LARGE SCALE GENOMIC DNA]</scope>
    <source>
        <strain evidence="5 6">KACC 11594</strain>
    </source>
</reference>
<dbReference type="InterPro" id="IPR000432">
    <property type="entry name" value="DNA_mismatch_repair_MutS_C"/>
</dbReference>
<evidence type="ECO:0000259" key="4">
    <source>
        <dbReference type="SMART" id="SM00534"/>
    </source>
</evidence>
<accession>A0A7G9QJY5</accession>